<name>A0A6J7M607_9ZZZZ</name>
<evidence type="ECO:0000313" key="2">
    <source>
        <dbReference type="EMBL" id="CAB4365542.1"/>
    </source>
</evidence>
<dbReference type="InterPro" id="IPR011059">
    <property type="entry name" value="Metal-dep_hydrolase_composite"/>
</dbReference>
<sequence length="565" mass="61387">MNLIIRGGQVVDGTGAPAVAADVRVTAGRISEIGPGLRPDGETEIDASGAYVAPGFIDVHTHFDASLFWDQACDPMPQHGVTSVLYGNCGMSLAPCLPPARQELAELLCYIEDMPTATVSAAVPWTWQRYPEYQDVMAAQHYGVNVAGLVGHTPLRMFVMGDEAWERPATDAERVQLRALADECLAAGAFGISTSVGFDTDRAGRPVPSRVAADDEMNDLVELLGARGGFLQFIAEPAPKRTPASVKRLAEMCGRHGVVSTWINVMHDEHLPDHASGLMEMTAQLQAEGSPCYAQISPRPLDIQVNWFGGMSFFTLPETWHRMVQAPTAEEKTRLLTDAAWRQAARAEWDRVPFSMIRHHMPQNIILRGVTRPEHEQWINKSLSDLIAAKGGHPSDVLAEWVLANDLRPAVVGTSIANSDPDGVAELLRHPAGVIANSDAGAHLQMFCAAGDTTLLLARHARDRHDLTVEQAVHRMTGHLAGLFGFEGRGVITQGAVADLTVFALDELTWQPEVFVNDMPLDARRLRRPPGGYRATIVAGVPSQLGGTLTEQRPGRLLRRNGHGR</sequence>
<dbReference type="EMBL" id="CAEZYF010000030">
    <property type="protein sequence ID" value="CAB4744286.1"/>
    <property type="molecule type" value="Genomic_DNA"/>
</dbReference>
<proteinExistence type="predicted"/>
<dbReference type="EMBL" id="CAFBIY010000079">
    <property type="protein sequence ID" value="CAB4851384.1"/>
    <property type="molecule type" value="Genomic_DNA"/>
</dbReference>
<accession>A0A6J7M607</accession>
<dbReference type="Gene3D" id="3.20.20.140">
    <property type="entry name" value="Metal-dependent hydrolases"/>
    <property type="match status" value="2"/>
</dbReference>
<evidence type="ECO:0000313" key="4">
    <source>
        <dbReference type="EMBL" id="CAB4851384.1"/>
    </source>
</evidence>
<dbReference type="InterPro" id="IPR013108">
    <property type="entry name" value="Amidohydro_3"/>
</dbReference>
<dbReference type="PANTHER" id="PTHR11647">
    <property type="entry name" value="HYDRANTOINASE/DIHYDROPYRIMIDINASE FAMILY MEMBER"/>
    <property type="match status" value="1"/>
</dbReference>
<dbReference type="SUPFAM" id="SSF51338">
    <property type="entry name" value="Composite domain of metallo-dependent hydrolases"/>
    <property type="match status" value="2"/>
</dbReference>
<dbReference type="InterPro" id="IPR032466">
    <property type="entry name" value="Metal_Hydrolase"/>
</dbReference>
<dbReference type="Pfam" id="PF07969">
    <property type="entry name" value="Amidohydro_3"/>
    <property type="match status" value="1"/>
</dbReference>
<reference evidence="5" key="1">
    <citation type="submission" date="2020-05" db="EMBL/GenBank/DDBJ databases">
        <authorList>
            <person name="Chiriac C."/>
            <person name="Salcher M."/>
            <person name="Ghai R."/>
            <person name="Kavagutti S V."/>
        </authorList>
    </citation>
    <scope>NUCLEOTIDE SEQUENCE</scope>
</reference>
<dbReference type="EMBL" id="CAESGF010000035">
    <property type="protein sequence ID" value="CAB4365542.1"/>
    <property type="molecule type" value="Genomic_DNA"/>
</dbReference>
<evidence type="ECO:0000259" key="1">
    <source>
        <dbReference type="Pfam" id="PF07969"/>
    </source>
</evidence>
<protein>
    <submittedName>
        <fullName evidence="5">Unannotated protein</fullName>
    </submittedName>
</protein>
<dbReference type="PANTHER" id="PTHR11647:SF1">
    <property type="entry name" value="COLLAPSIN RESPONSE MEDIATOR PROTEIN"/>
    <property type="match status" value="1"/>
</dbReference>
<feature type="domain" description="Amidohydrolase 3" evidence="1">
    <location>
        <begin position="44"/>
        <end position="542"/>
    </location>
</feature>
<evidence type="ECO:0000313" key="5">
    <source>
        <dbReference type="EMBL" id="CAB4975245.1"/>
    </source>
</evidence>
<dbReference type="EMBL" id="CAFBOL010000006">
    <property type="protein sequence ID" value="CAB4975245.1"/>
    <property type="molecule type" value="Genomic_DNA"/>
</dbReference>
<organism evidence="5">
    <name type="scientific">freshwater metagenome</name>
    <dbReference type="NCBI Taxonomy" id="449393"/>
    <lineage>
        <taxon>unclassified sequences</taxon>
        <taxon>metagenomes</taxon>
        <taxon>ecological metagenomes</taxon>
    </lineage>
</organism>
<dbReference type="AlphaFoldDB" id="A0A6J7M607"/>
<dbReference type="SUPFAM" id="SSF51556">
    <property type="entry name" value="Metallo-dependent hydrolases"/>
    <property type="match status" value="1"/>
</dbReference>
<gene>
    <name evidence="3" type="ORF">UFOPK2656_03130</name>
    <name evidence="4" type="ORF">UFOPK3267_01514</name>
    <name evidence="5" type="ORF">UFOPK3931_00451</name>
    <name evidence="2" type="ORF">UFOPK4189_03285</name>
</gene>
<evidence type="ECO:0000313" key="3">
    <source>
        <dbReference type="EMBL" id="CAB4744286.1"/>
    </source>
</evidence>
<dbReference type="InterPro" id="IPR050378">
    <property type="entry name" value="Metallo-dep_Hydrolases_sf"/>
</dbReference>
<dbReference type="GO" id="GO:0016812">
    <property type="term" value="F:hydrolase activity, acting on carbon-nitrogen (but not peptide) bonds, in cyclic amides"/>
    <property type="evidence" value="ECO:0007669"/>
    <property type="project" value="TreeGrafter"/>
</dbReference>
<dbReference type="GO" id="GO:0005829">
    <property type="term" value="C:cytosol"/>
    <property type="evidence" value="ECO:0007669"/>
    <property type="project" value="TreeGrafter"/>
</dbReference>